<organism evidence="8 9">
    <name type="scientific">Paraglaciecola mesophila</name>
    <dbReference type="NCBI Taxonomy" id="197222"/>
    <lineage>
        <taxon>Bacteria</taxon>
        <taxon>Pseudomonadati</taxon>
        <taxon>Pseudomonadota</taxon>
        <taxon>Gammaproteobacteria</taxon>
        <taxon>Alteromonadales</taxon>
        <taxon>Alteromonadaceae</taxon>
        <taxon>Paraglaciecola</taxon>
    </lineage>
</organism>
<proteinExistence type="inferred from homology"/>
<evidence type="ECO:0000259" key="7">
    <source>
        <dbReference type="PROSITE" id="PS50112"/>
    </source>
</evidence>
<feature type="domain" description="PAS" evidence="7">
    <location>
        <begin position="26"/>
        <end position="52"/>
    </location>
</feature>
<evidence type="ECO:0000256" key="4">
    <source>
        <dbReference type="PROSITE-ProRule" id="PRU00284"/>
    </source>
</evidence>
<dbReference type="SUPFAM" id="SSF58104">
    <property type="entry name" value="Methyl-accepting chemotaxis protein (MCP) signaling domain"/>
    <property type="match status" value="1"/>
</dbReference>
<dbReference type="Gene3D" id="1.10.287.950">
    <property type="entry name" value="Methyl-accepting chemotaxis protein"/>
    <property type="match status" value="1"/>
</dbReference>
<evidence type="ECO:0000259" key="6">
    <source>
        <dbReference type="PROSITE" id="PS50111"/>
    </source>
</evidence>
<dbReference type="Proteomes" id="UP001461163">
    <property type="component" value="Unassembled WGS sequence"/>
</dbReference>
<evidence type="ECO:0000313" key="8">
    <source>
        <dbReference type="EMBL" id="MEM5497246.1"/>
    </source>
</evidence>
<dbReference type="NCBIfam" id="TIGR00229">
    <property type="entry name" value="sensory_box"/>
    <property type="match status" value="1"/>
</dbReference>
<comment type="similarity">
    <text evidence="3">Belongs to the methyl-accepting chemotaxis (MCP) protein family.</text>
</comment>
<accession>A0ABU9STN6</accession>
<dbReference type="InterPro" id="IPR004090">
    <property type="entry name" value="Chemotax_Me-accpt_rcpt"/>
</dbReference>
<dbReference type="Gene3D" id="3.30.450.20">
    <property type="entry name" value="PAS domain"/>
    <property type="match status" value="1"/>
</dbReference>
<dbReference type="PANTHER" id="PTHR32089:SF52">
    <property type="entry name" value="CHEMOTAXIS SIGNAL TRANSDUCTION SYSTEM METHYL ACCEPTING SENSORY TRANSDUCER WITH PAS SENSORY DOMAIN"/>
    <property type="match status" value="1"/>
</dbReference>
<dbReference type="PROSITE" id="PS50112">
    <property type="entry name" value="PAS"/>
    <property type="match status" value="1"/>
</dbReference>
<sequence>MGQSQNTSMEREVSVEVGEELVSTTDTQGIIQYVNDHFCRVSGFSREELIGQHHNIVRHQDMPKAAFADMWAKLKAKQAWRGAVKNRCNGGGYYWVDAFVTPVFEEGELKGFQSVRTRLNGPYKAKAQQLYAKLNKGGNAFSWFDDKLKAKDILFALLAMVCIALTFVSPFFALLLVPLPYVIFKGELLHVRRHAKAIRAQYDSVSRAIFASNGVAGFNEFALRMQEGKVNTILGRVVDSAASLDTGVTSLQQAVTKTKKSVEQETSELTQVATAVEQMVASINEVTRNISNTSEKVTSVHQDCRQATDAMSNTMTKVGALASDVAKSAESAASLAEEANRINDVMQEIQGIADQTNLLALNAAIEAARAGEHGRGFSVVADEVRALSSRTHAATTQIQTSVSEIQSTLLKWSQTLDEGKTAAESCVEETSQTQGLVNKVYDDVSDIAQSASQMSVAAAQQSSTAASISLNISNISDASKLNLEQVERVEEEAQGISVRSKALAAMGLAFG</sequence>
<feature type="transmembrane region" description="Helical" evidence="5">
    <location>
        <begin position="153"/>
        <end position="183"/>
    </location>
</feature>
<dbReference type="Pfam" id="PF00015">
    <property type="entry name" value="MCPsignal"/>
    <property type="match status" value="1"/>
</dbReference>
<dbReference type="InterPro" id="IPR035965">
    <property type="entry name" value="PAS-like_dom_sf"/>
</dbReference>
<keyword evidence="2 4" id="KW-0807">Transducer</keyword>
<reference evidence="8 9" key="1">
    <citation type="submission" date="2024-03" db="EMBL/GenBank/DDBJ databases">
        <title>Community enrichment and isolation of bacterial strains for fucoidan degradation.</title>
        <authorList>
            <person name="Sichert A."/>
        </authorList>
    </citation>
    <scope>NUCLEOTIDE SEQUENCE [LARGE SCALE GENOMIC DNA]</scope>
    <source>
        <strain evidence="8 9">AS12</strain>
    </source>
</reference>
<dbReference type="SMART" id="SM00283">
    <property type="entry name" value="MA"/>
    <property type="match status" value="1"/>
</dbReference>
<dbReference type="InterPro" id="IPR004089">
    <property type="entry name" value="MCPsignal_dom"/>
</dbReference>
<dbReference type="InterPro" id="IPR013655">
    <property type="entry name" value="PAS_fold_3"/>
</dbReference>
<dbReference type="InterPro" id="IPR000014">
    <property type="entry name" value="PAS"/>
</dbReference>
<dbReference type="EMBL" id="JBBMQS010000004">
    <property type="protein sequence ID" value="MEM5497246.1"/>
    <property type="molecule type" value="Genomic_DNA"/>
</dbReference>
<dbReference type="SUPFAM" id="SSF55785">
    <property type="entry name" value="PYP-like sensor domain (PAS domain)"/>
    <property type="match status" value="1"/>
</dbReference>
<evidence type="ECO:0000256" key="3">
    <source>
        <dbReference type="ARBA" id="ARBA00029447"/>
    </source>
</evidence>
<gene>
    <name evidence="8" type="ORF">WNY77_07575</name>
</gene>
<keyword evidence="5" id="KW-0812">Transmembrane</keyword>
<name>A0ABU9STN6_9ALTE</name>
<dbReference type="RefSeq" id="WP_342881340.1">
    <property type="nucleotide sequence ID" value="NZ_JBBMQS010000004.1"/>
</dbReference>
<dbReference type="Pfam" id="PF08447">
    <property type="entry name" value="PAS_3"/>
    <property type="match status" value="1"/>
</dbReference>
<evidence type="ECO:0000256" key="1">
    <source>
        <dbReference type="ARBA" id="ARBA00004370"/>
    </source>
</evidence>
<evidence type="ECO:0000313" key="9">
    <source>
        <dbReference type="Proteomes" id="UP001461163"/>
    </source>
</evidence>
<dbReference type="PRINTS" id="PR00260">
    <property type="entry name" value="CHEMTRNSDUCR"/>
</dbReference>
<dbReference type="PROSITE" id="PS50111">
    <property type="entry name" value="CHEMOTAXIS_TRANSDUC_2"/>
    <property type="match status" value="1"/>
</dbReference>
<keyword evidence="5" id="KW-0472">Membrane</keyword>
<dbReference type="PANTHER" id="PTHR32089">
    <property type="entry name" value="METHYL-ACCEPTING CHEMOTAXIS PROTEIN MCPB"/>
    <property type="match status" value="1"/>
</dbReference>
<comment type="caution">
    <text evidence="8">The sequence shown here is derived from an EMBL/GenBank/DDBJ whole genome shotgun (WGS) entry which is preliminary data.</text>
</comment>
<feature type="domain" description="Methyl-accepting transducer" evidence="6">
    <location>
        <begin position="240"/>
        <end position="476"/>
    </location>
</feature>
<keyword evidence="5" id="KW-1133">Transmembrane helix</keyword>
<dbReference type="CDD" id="cd00130">
    <property type="entry name" value="PAS"/>
    <property type="match status" value="1"/>
</dbReference>
<evidence type="ECO:0000256" key="5">
    <source>
        <dbReference type="SAM" id="Phobius"/>
    </source>
</evidence>
<keyword evidence="9" id="KW-1185">Reference proteome</keyword>
<evidence type="ECO:0000256" key="2">
    <source>
        <dbReference type="ARBA" id="ARBA00023224"/>
    </source>
</evidence>
<comment type="subcellular location">
    <subcellularLocation>
        <location evidence="1">Membrane</location>
    </subcellularLocation>
</comment>
<protein>
    <submittedName>
        <fullName evidence="8">Methyl-accepting chemotaxis protein</fullName>
    </submittedName>
</protein>